<evidence type="ECO:0000313" key="3">
    <source>
        <dbReference type="Proteomes" id="UP000198251"/>
    </source>
</evidence>
<dbReference type="PANTHER" id="PTHR37305">
    <property type="entry name" value="INTEGRAL MEMBRANE PROTEIN-RELATED"/>
    <property type="match status" value="1"/>
</dbReference>
<sequence>MLLRDPFTKALYDARRSLFGWTVSIVAVGAMYASFWPTMQTPEMTKALEAYPEGLLEAFNYSDLTSAAGYLGSAVYGLLVPLLVAVFAIAAGARAVAGDEEAGTLDLVLAHPVGRTRLVLLRLAAVAVGIVAVAVLLGLAMVALSGPSQFDGIGVGGFAAMTLHLALFGLAFAALAFAVGAATGRRAVALGVSAAVAVLGYLANSVLPQVQGLAWARELSPFHWYLGGSPLLDGVQPVGALLLAGATVALAAVGAVTFARRDVAV</sequence>
<dbReference type="GeneID" id="95801014"/>
<dbReference type="RefSeq" id="WP_231925926.1">
    <property type="nucleotide sequence ID" value="NZ_JBFAAC010000001.1"/>
</dbReference>
<gene>
    <name evidence="2" type="ORF">GA0070610_1144</name>
</gene>
<dbReference type="GO" id="GO:0005886">
    <property type="term" value="C:plasma membrane"/>
    <property type="evidence" value="ECO:0007669"/>
    <property type="project" value="UniProtKB-SubCell"/>
</dbReference>
<keyword evidence="1" id="KW-1133">Transmembrane helix</keyword>
<name>A0A1C5G4Z5_MICEH</name>
<dbReference type="AlphaFoldDB" id="A0A1C5G4Z5"/>
<feature type="transmembrane region" description="Helical" evidence="1">
    <location>
        <begin position="74"/>
        <end position="97"/>
    </location>
</feature>
<accession>A0A1C5G4Z5</accession>
<dbReference type="EMBL" id="LT607733">
    <property type="protein sequence ID" value="SCG14924.1"/>
    <property type="molecule type" value="Genomic_DNA"/>
</dbReference>
<evidence type="ECO:0000256" key="1">
    <source>
        <dbReference type="SAM" id="Phobius"/>
    </source>
</evidence>
<dbReference type="Proteomes" id="UP000198251">
    <property type="component" value="Chromosome I"/>
</dbReference>
<dbReference type="GO" id="GO:0140359">
    <property type="term" value="F:ABC-type transporter activity"/>
    <property type="evidence" value="ECO:0007669"/>
    <property type="project" value="InterPro"/>
</dbReference>
<feature type="transmembrane region" description="Helical" evidence="1">
    <location>
        <begin position="238"/>
        <end position="259"/>
    </location>
</feature>
<dbReference type="PANTHER" id="PTHR37305:SF1">
    <property type="entry name" value="MEMBRANE PROTEIN"/>
    <property type="match status" value="1"/>
</dbReference>
<dbReference type="Pfam" id="PF12679">
    <property type="entry name" value="ABC2_membrane_2"/>
    <property type="match status" value="1"/>
</dbReference>
<feature type="transmembrane region" description="Helical" evidence="1">
    <location>
        <begin position="18"/>
        <end position="36"/>
    </location>
</feature>
<protein>
    <submittedName>
        <fullName evidence="2">ABC-2 type transport system permease protein</fullName>
    </submittedName>
</protein>
<proteinExistence type="predicted"/>
<keyword evidence="1" id="KW-0812">Transmembrane</keyword>
<keyword evidence="3" id="KW-1185">Reference proteome</keyword>
<reference evidence="2 3" key="1">
    <citation type="submission" date="2016-06" db="EMBL/GenBank/DDBJ databases">
        <authorList>
            <person name="Kjaerup R.B."/>
            <person name="Dalgaard T.S."/>
            <person name="Juul-Madsen H.R."/>
        </authorList>
    </citation>
    <scope>NUCLEOTIDE SEQUENCE [LARGE SCALE GENOMIC DNA]</scope>
    <source>
        <strain evidence="2 3">DSM 43913</strain>
    </source>
</reference>
<feature type="transmembrane region" description="Helical" evidence="1">
    <location>
        <begin position="156"/>
        <end position="180"/>
    </location>
</feature>
<feature type="transmembrane region" description="Helical" evidence="1">
    <location>
        <begin position="187"/>
        <end position="207"/>
    </location>
</feature>
<evidence type="ECO:0000313" key="2">
    <source>
        <dbReference type="EMBL" id="SCG14924.1"/>
    </source>
</evidence>
<organism evidence="2 3">
    <name type="scientific">Micromonospora echinofusca</name>
    <dbReference type="NCBI Taxonomy" id="47858"/>
    <lineage>
        <taxon>Bacteria</taxon>
        <taxon>Bacillati</taxon>
        <taxon>Actinomycetota</taxon>
        <taxon>Actinomycetes</taxon>
        <taxon>Micromonosporales</taxon>
        <taxon>Micromonosporaceae</taxon>
        <taxon>Micromonospora</taxon>
    </lineage>
</organism>
<keyword evidence="1" id="KW-0472">Membrane</keyword>
<feature type="transmembrane region" description="Helical" evidence="1">
    <location>
        <begin position="118"/>
        <end position="144"/>
    </location>
</feature>